<keyword evidence="4" id="KW-1185">Reference proteome</keyword>
<feature type="transmembrane region" description="Helical" evidence="2">
    <location>
        <begin position="61"/>
        <end position="79"/>
    </location>
</feature>
<keyword evidence="2" id="KW-1133">Transmembrane helix</keyword>
<dbReference type="EMBL" id="JASCTH010000015">
    <property type="protein sequence ID" value="MDI6101488.1"/>
    <property type="molecule type" value="Genomic_DNA"/>
</dbReference>
<keyword evidence="2" id="KW-0472">Membrane</keyword>
<dbReference type="RefSeq" id="WP_282762375.1">
    <property type="nucleotide sequence ID" value="NZ_JASCTH010000015.1"/>
</dbReference>
<comment type="caution">
    <text evidence="3">The sequence shown here is derived from an EMBL/GenBank/DDBJ whole genome shotgun (WGS) entry which is preliminary data.</text>
</comment>
<evidence type="ECO:0000313" key="3">
    <source>
        <dbReference type="EMBL" id="MDI6101488.1"/>
    </source>
</evidence>
<evidence type="ECO:0000256" key="2">
    <source>
        <dbReference type="SAM" id="Phobius"/>
    </source>
</evidence>
<sequence>MGTIGQRRIGRTGDGDTPVSRQTFRVRSTGFLSERQRRFAWLGFLLAAFQAPLAAKVVDDASWFFAVVVALVVATVIIADDAERRRPEPVEFAE</sequence>
<name>A0ABT6WP40_9ACTN</name>
<organism evidence="3 4">
    <name type="scientific">Actinoplanes sandaracinus</name>
    <dbReference type="NCBI Taxonomy" id="3045177"/>
    <lineage>
        <taxon>Bacteria</taxon>
        <taxon>Bacillati</taxon>
        <taxon>Actinomycetota</taxon>
        <taxon>Actinomycetes</taxon>
        <taxon>Micromonosporales</taxon>
        <taxon>Micromonosporaceae</taxon>
        <taxon>Actinoplanes</taxon>
    </lineage>
</organism>
<proteinExistence type="predicted"/>
<keyword evidence="2" id="KW-0812">Transmembrane</keyword>
<accession>A0ABT6WP40</accession>
<evidence type="ECO:0000313" key="4">
    <source>
        <dbReference type="Proteomes" id="UP001241758"/>
    </source>
</evidence>
<evidence type="ECO:0000256" key="1">
    <source>
        <dbReference type="SAM" id="MobiDB-lite"/>
    </source>
</evidence>
<protein>
    <submittedName>
        <fullName evidence="3">Uncharacterized protein</fullName>
    </submittedName>
</protein>
<feature type="transmembrane region" description="Helical" evidence="2">
    <location>
        <begin position="39"/>
        <end position="55"/>
    </location>
</feature>
<reference evidence="3 4" key="1">
    <citation type="submission" date="2023-05" db="EMBL/GenBank/DDBJ databases">
        <title>Actinoplanes sp. NEAU-A12 genome sequencing.</title>
        <authorList>
            <person name="Wang Z.-S."/>
        </authorList>
    </citation>
    <scope>NUCLEOTIDE SEQUENCE [LARGE SCALE GENOMIC DNA]</scope>
    <source>
        <strain evidence="3 4">NEAU-A12</strain>
    </source>
</reference>
<gene>
    <name evidence="3" type="ORF">QLQ12_22985</name>
</gene>
<dbReference type="Proteomes" id="UP001241758">
    <property type="component" value="Unassembled WGS sequence"/>
</dbReference>
<feature type="region of interest" description="Disordered" evidence="1">
    <location>
        <begin position="1"/>
        <end position="21"/>
    </location>
</feature>